<dbReference type="Gene3D" id="3.40.640.10">
    <property type="entry name" value="Type I PLP-dependent aspartate aminotransferase-like (Major domain)"/>
    <property type="match status" value="1"/>
</dbReference>
<name>A0A2W5KB11_ANCNO</name>
<evidence type="ECO:0000256" key="3">
    <source>
        <dbReference type="ARBA" id="ARBA00022576"/>
    </source>
</evidence>
<keyword evidence="5 6" id="KW-0663">Pyridoxal phosphate</keyword>
<dbReference type="PANTHER" id="PTHR42684">
    <property type="entry name" value="ADENOSYLMETHIONINE-8-AMINO-7-OXONONANOATE AMINOTRANSFERASE"/>
    <property type="match status" value="1"/>
</dbReference>
<evidence type="ECO:0000313" key="8">
    <source>
        <dbReference type="Proteomes" id="UP000249577"/>
    </source>
</evidence>
<protein>
    <submittedName>
        <fullName evidence="7">Aspartate aminotransferase family protein</fullName>
    </submittedName>
</protein>
<evidence type="ECO:0000256" key="4">
    <source>
        <dbReference type="ARBA" id="ARBA00022679"/>
    </source>
</evidence>
<sequence length="448" mass="48045">MSPADLPPRQNAPTLDAFWMPFTANRQFKAAPRMLVGAKGMRYETDDGRSVIDGAAGLWCVNAGHGREEIAEAVERQLRTLDYAPNFQMGHPLAFEFAERLAEIAPSGGGEKLDRVFFTGSGSESVDTALKIALAYQRAVGQGSRTRVIGRERGYHGVGFGGVSVGGILNNRRMFPTLPGVDHLRHTHDLARNAFSDGLPEHGAELADDLERLVQLHGAETIAAVIVEPVAGSTGVLVPPKGYLQRLREIATRHGILLIFDEVITAFGRLGAGFASDLFGVRPDIVTTAKAITNGVLPMGAVFASRDVHDALMKGPENVIELFHGYTYSGHPVACAAGLATLDIYAGERLFERAAGLETEWAATWMRLKGAPHVIDVRCFGLVAGIELAPRDGAPGARAYEAFVEAFRRGFLIRVTGDIIALSPPLIATSEDIAEMAEILTGVLAELS</sequence>
<dbReference type="InterPro" id="IPR015421">
    <property type="entry name" value="PyrdxlP-dep_Trfase_major"/>
</dbReference>
<proteinExistence type="inferred from homology"/>
<dbReference type="Pfam" id="PF00202">
    <property type="entry name" value="Aminotran_3"/>
    <property type="match status" value="1"/>
</dbReference>
<dbReference type="GO" id="GO:0004015">
    <property type="term" value="F:adenosylmethionine-8-amino-7-oxononanoate transaminase activity"/>
    <property type="evidence" value="ECO:0007669"/>
    <property type="project" value="TreeGrafter"/>
</dbReference>
<comment type="similarity">
    <text evidence="2 6">Belongs to the class-III pyridoxal-phosphate-dependent aminotransferase family.</text>
</comment>
<dbReference type="InterPro" id="IPR015424">
    <property type="entry name" value="PyrdxlP-dep_Trfase"/>
</dbReference>
<keyword evidence="4 7" id="KW-0808">Transferase</keyword>
<organism evidence="7 8">
    <name type="scientific">Ancylobacter novellus</name>
    <name type="common">Thiobacillus novellus</name>
    <dbReference type="NCBI Taxonomy" id="921"/>
    <lineage>
        <taxon>Bacteria</taxon>
        <taxon>Pseudomonadati</taxon>
        <taxon>Pseudomonadota</taxon>
        <taxon>Alphaproteobacteria</taxon>
        <taxon>Hyphomicrobiales</taxon>
        <taxon>Xanthobacteraceae</taxon>
        <taxon>Ancylobacter</taxon>
    </lineage>
</organism>
<dbReference type="CDD" id="cd00610">
    <property type="entry name" value="OAT_like"/>
    <property type="match status" value="1"/>
</dbReference>
<comment type="cofactor">
    <cofactor evidence="1">
        <name>pyridoxal 5'-phosphate</name>
        <dbReference type="ChEBI" id="CHEBI:597326"/>
    </cofactor>
</comment>
<dbReference type="PANTHER" id="PTHR42684:SF1">
    <property type="entry name" value="BETA-ALANINE--PYRUVATE AMINOTRANSFERASE"/>
    <property type="match status" value="1"/>
</dbReference>
<dbReference type="InterPro" id="IPR005814">
    <property type="entry name" value="Aminotrans_3"/>
</dbReference>
<dbReference type="PROSITE" id="PS00600">
    <property type="entry name" value="AA_TRANSFER_CLASS_3"/>
    <property type="match status" value="1"/>
</dbReference>
<keyword evidence="3 7" id="KW-0032">Aminotransferase</keyword>
<accession>A0A2W5KB11</accession>
<dbReference type="InterPro" id="IPR049704">
    <property type="entry name" value="Aminotrans_3_PPA_site"/>
</dbReference>
<dbReference type="GO" id="GO:0009102">
    <property type="term" value="P:biotin biosynthetic process"/>
    <property type="evidence" value="ECO:0007669"/>
    <property type="project" value="TreeGrafter"/>
</dbReference>
<dbReference type="FunFam" id="3.40.640.10:FF:000014">
    <property type="entry name" value="Adenosylmethionine-8-amino-7-oxononanoate aminotransferase, probable"/>
    <property type="match status" value="1"/>
</dbReference>
<gene>
    <name evidence="7" type="ORF">DI565_12435</name>
</gene>
<evidence type="ECO:0000313" key="7">
    <source>
        <dbReference type="EMBL" id="PZQ14232.1"/>
    </source>
</evidence>
<dbReference type="InterPro" id="IPR015422">
    <property type="entry name" value="PyrdxlP-dep_Trfase_small"/>
</dbReference>
<evidence type="ECO:0000256" key="6">
    <source>
        <dbReference type="RuleBase" id="RU003560"/>
    </source>
</evidence>
<evidence type="ECO:0000256" key="5">
    <source>
        <dbReference type="ARBA" id="ARBA00022898"/>
    </source>
</evidence>
<dbReference type="EMBL" id="QFPN01000006">
    <property type="protein sequence ID" value="PZQ14232.1"/>
    <property type="molecule type" value="Genomic_DNA"/>
</dbReference>
<comment type="caution">
    <text evidence="7">The sequence shown here is derived from an EMBL/GenBank/DDBJ whole genome shotgun (WGS) entry which is preliminary data.</text>
</comment>
<dbReference type="SUPFAM" id="SSF53383">
    <property type="entry name" value="PLP-dependent transferases"/>
    <property type="match status" value="1"/>
</dbReference>
<evidence type="ECO:0000256" key="2">
    <source>
        <dbReference type="ARBA" id="ARBA00008954"/>
    </source>
</evidence>
<dbReference type="Gene3D" id="3.90.1150.10">
    <property type="entry name" value="Aspartate Aminotransferase, domain 1"/>
    <property type="match status" value="1"/>
</dbReference>
<reference evidence="7 8" key="1">
    <citation type="submission" date="2017-08" db="EMBL/GenBank/DDBJ databases">
        <title>Infants hospitalized years apart are colonized by the same room-sourced microbial strains.</title>
        <authorList>
            <person name="Brooks B."/>
            <person name="Olm M.R."/>
            <person name="Firek B.A."/>
            <person name="Baker R."/>
            <person name="Thomas B.C."/>
            <person name="Morowitz M.J."/>
            <person name="Banfield J.F."/>
        </authorList>
    </citation>
    <scope>NUCLEOTIDE SEQUENCE [LARGE SCALE GENOMIC DNA]</scope>
    <source>
        <strain evidence="7">S2_005_003_R2_43</strain>
    </source>
</reference>
<dbReference type="GO" id="GO:0030170">
    <property type="term" value="F:pyridoxal phosphate binding"/>
    <property type="evidence" value="ECO:0007669"/>
    <property type="project" value="InterPro"/>
</dbReference>
<dbReference type="Proteomes" id="UP000249577">
    <property type="component" value="Unassembled WGS sequence"/>
</dbReference>
<evidence type="ECO:0000256" key="1">
    <source>
        <dbReference type="ARBA" id="ARBA00001933"/>
    </source>
</evidence>
<dbReference type="AlphaFoldDB" id="A0A2W5KB11"/>